<feature type="transmembrane region" description="Helical" evidence="7">
    <location>
        <begin position="113"/>
        <end position="133"/>
    </location>
</feature>
<comment type="function">
    <text evidence="6">Functions as an ammonia transporter. May play a role in the elimination of ammonia in the gill.</text>
</comment>
<accession>A0A8S4AIX9</accession>
<feature type="transmembrane region" description="Helical" evidence="7">
    <location>
        <begin position="12"/>
        <end position="31"/>
    </location>
</feature>
<evidence type="ECO:0000313" key="10">
    <source>
        <dbReference type="Proteomes" id="UP000677803"/>
    </source>
</evidence>
<feature type="transmembrane region" description="Helical" evidence="7">
    <location>
        <begin position="427"/>
        <end position="447"/>
    </location>
</feature>
<feature type="transmembrane region" description="Helical" evidence="7">
    <location>
        <begin position="484"/>
        <end position="504"/>
    </location>
</feature>
<dbReference type="InterPro" id="IPR002229">
    <property type="entry name" value="RhesusRHD"/>
</dbReference>
<feature type="transmembrane region" description="Helical" evidence="7">
    <location>
        <begin position="332"/>
        <end position="350"/>
    </location>
</feature>
<evidence type="ECO:0000256" key="1">
    <source>
        <dbReference type="ARBA" id="ARBA00004141"/>
    </source>
</evidence>
<evidence type="ECO:0000256" key="5">
    <source>
        <dbReference type="ARBA" id="ARBA00023136"/>
    </source>
</evidence>
<dbReference type="Gene3D" id="1.10.3430.10">
    <property type="entry name" value="Ammonium transporter AmtB like domains"/>
    <property type="match status" value="2"/>
</dbReference>
<evidence type="ECO:0000256" key="6">
    <source>
        <dbReference type="ARBA" id="ARBA00025220"/>
    </source>
</evidence>
<protein>
    <submittedName>
        <fullName evidence="9">(Atlantic silverside) hypothetical protein</fullName>
    </submittedName>
</protein>
<evidence type="ECO:0000256" key="2">
    <source>
        <dbReference type="ARBA" id="ARBA00011036"/>
    </source>
</evidence>
<dbReference type="EMBL" id="CAJRST010002224">
    <property type="protein sequence ID" value="CAG5866172.1"/>
    <property type="molecule type" value="Genomic_DNA"/>
</dbReference>
<dbReference type="PRINTS" id="PR00342">
    <property type="entry name" value="RHESUSRHD"/>
</dbReference>
<name>A0A8S4AIX9_9TELE</name>
<feature type="transmembrane region" description="Helical" evidence="7">
    <location>
        <begin position="553"/>
        <end position="578"/>
    </location>
</feature>
<feature type="transmembrane region" description="Helical" evidence="7">
    <location>
        <begin position="178"/>
        <end position="199"/>
    </location>
</feature>
<feature type="domain" description="Ammonium transporter AmtB-like" evidence="8">
    <location>
        <begin position="130"/>
        <end position="292"/>
    </location>
</feature>
<evidence type="ECO:0000256" key="7">
    <source>
        <dbReference type="SAM" id="Phobius"/>
    </source>
</evidence>
<keyword evidence="10" id="KW-1185">Reference proteome</keyword>
<feature type="transmembrane region" description="Helical" evidence="7">
    <location>
        <begin position="78"/>
        <end position="98"/>
    </location>
</feature>
<evidence type="ECO:0000256" key="4">
    <source>
        <dbReference type="ARBA" id="ARBA00022989"/>
    </source>
</evidence>
<dbReference type="Pfam" id="PF00909">
    <property type="entry name" value="Ammonium_transp"/>
    <property type="match status" value="2"/>
</dbReference>
<feature type="transmembrane region" description="Helical" evidence="7">
    <location>
        <begin position="362"/>
        <end position="380"/>
    </location>
</feature>
<dbReference type="OrthoDB" id="8884035at2759"/>
<gene>
    <name evidence="9" type="ORF">MMEN_LOCUS2921</name>
</gene>
<dbReference type="InterPro" id="IPR029020">
    <property type="entry name" value="Ammonium/urea_transptr"/>
</dbReference>
<organism evidence="9 10">
    <name type="scientific">Menidia menidia</name>
    <name type="common">Atlantic silverside</name>
    <dbReference type="NCBI Taxonomy" id="238744"/>
    <lineage>
        <taxon>Eukaryota</taxon>
        <taxon>Metazoa</taxon>
        <taxon>Chordata</taxon>
        <taxon>Craniata</taxon>
        <taxon>Vertebrata</taxon>
        <taxon>Euteleostomi</taxon>
        <taxon>Actinopterygii</taxon>
        <taxon>Neopterygii</taxon>
        <taxon>Teleostei</taxon>
        <taxon>Neoteleostei</taxon>
        <taxon>Acanthomorphata</taxon>
        <taxon>Ovalentaria</taxon>
        <taxon>Atherinomorphae</taxon>
        <taxon>Atheriniformes</taxon>
        <taxon>Atherinopsidae</taxon>
        <taxon>Menidiinae</taxon>
        <taxon>Menidia</taxon>
    </lineage>
</organism>
<dbReference type="Proteomes" id="UP000677803">
    <property type="component" value="Unassembled WGS sequence"/>
</dbReference>
<feature type="domain" description="Ammonium transporter AmtB-like" evidence="8">
    <location>
        <begin position="308"/>
        <end position="578"/>
    </location>
</feature>
<keyword evidence="4 7" id="KW-1133">Transmembrane helix</keyword>
<feature type="transmembrane region" description="Helical" evidence="7">
    <location>
        <begin position="51"/>
        <end position="71"/>
    </location>
</feature>
<evidence type="ECO:0000313" key="9">
    <source>
        <dbReference type="EMBL" id="CAG5866172.1"/>
    </source>
</evidence>
<feature type="transmembrane region" description="Helical" evidence="7">
    <location>
        <begin position="305"/>
        <end position="325"/>
    </location>
</feature>
<feature type="transmembrane region" description="Helical" evidence="7">
    <location>
        <begin position="154"/>
        <end position="172"/>
    </location>
</feature>
<dbReference type="InterPro" id="IPR024041">
    <property type="entry name" value="NH4_transpt_AmtB-like_dom"/>
</dbReference>
<dbReference type="GO" id="GO:0097272">
    <property type="term" value="P:ammonium homeostasis"/>
    <property type="evidence" value="ECO:0007669"/>
    <property type="project" value="TreeGrafter"/>
</dbReference>
<feature type="transmembrane region" description="Helical" evidence="7">
    <location>
        <begin position="400"/>
        <end position="421"/>
    </location>
</feature>
<reference evidence="9" key="1">
    <citation type="submission" date="2021-05" db="EMBL/GenBank/DDBJ databases">
        <authorList>
            <person name="Tigano A."/>
        </authorList>
    </citation>
    <scope>NUCLEOTIDE SEQUENCE</scope>
</reference>
<dbReference type="PANTHER" id="PTHR11730">
    <property type="entry name" value="AMMONIUM TRANSPORTER"/>
    <property type="match status" value="1"/>
</dbReference>
<feature type="transmembrane region" description="Helical" evidence="7">
    <location>
        <begin position="267"/>
        <end position="285"/>
    </location>
</feature>
<evidence type="ECO:0000256" key="3">
    <source>
        <dbReference type="ARBA" id="ARBA00022692"/>
    </source>
</evidence>
<comment type="similarity">
    <text evidence="2">Belongs to the ammonium transporter (TC 2.A.49) family. Rh subfamily.</text>
</comment>
<comment type="caution">
    <text evidence="9">The sequence shown here is derived from an EMBL/GenBank/DDBJ whole genome shotgun (WGS) entry which is preliminary data.</text>
</comment>
<sequence>MAPQYAPSLRSLLGPVLLLLQTAFISIAAFCLEINNNAILDETFYAEFQDVNVMVVLGFGFLSTFLVRYGFSGSGFNLLVTAIATQWAIIVTGVESWYERGKIRVDLKSLRSLLGPVLLLLQTAFISIAAFCLEINNNAILDETFYAEFQDVNVMVVLGFGFLSTFLVRYGFSGSGFNLLVTAIATQWAIILTGVESWYERGKIRVDLKSILSAEICAACALVSMGTVLGKTNPVQLVFIALFSVSGFVLNEWILRTLLSVRPLNSLMQLHVFGAFFGLMLTWILQREGTEQGFEKEKFDRKSGFILSAEICAACALVSMGTVLGKTNPVQLVLIALFNVSGFVLNEWILRTLLSVRPLNSLMQLHVFGAFFGLMLTWILQREGTEQGFEKEKFDRKSGLFSMLGSVFLWMFWPSFNAVLVDSDRKLGAVCGSYLALAASGVTAAAVSSLSSRTGKLNLIQMQPSILAGGVSVGVAVSVVDQPWVAMATGVTAALLSAAGYRYLKPQMHAAFECHDTRGTLSTHGLPGLLGWFLQLLLQIRKLDQTSVAIRFSVFHISTLFITVSTSLTTGILTGFLLKWNFWRPPQNKKCFDDQAFWEFPHNAVRK</sequence>
<dbReference type="GO" id="GO:0005886">
    <property type="term" value="C:plasma membrane"/>
    <property type="evidence" value="ECO:0007669"/>
    <property type="project" value="InterPro"/>
</dbReference>
<evidence type="ECO:0000259" key="8">
    <source>
        <dbReference type="Pfam" id="PF00909"/>
    </source>
</evidence>
<keyword evidence="5 7" id="KW-0472">Membrane</keyword>
<dbReference type="AlphaFoldDB" id="A0A8S4AIX9"/>
<proteinExistence type="inferred from homology"/>
<dbReference type="SUPFAM" id="SSF111352">
    <property type="entry name" value="Ammonium transporter"/>
    <property type="match status" value="2"/>
</dbReference>
<feature type="transmembrane region" description="Helical" evidence="7">
    <location>
        <begin position="235"/>
        <end position="255"/>
    </location>
</feature>
<dbReference type="PANTHER" id="PTHR11730:SF120">
    <property type="entry name" value="RH BLOOD GROUP, D ANTIGEN"/>
    <property type="match status" value="1"/>
</dbReference>
<keyword evidence="3 7" id="KW-0812">Transmembrane</keyword>
<comment type="subcellular location">
    <subcellularLocation>
        <location evidence="1">Membrane</location>
        <topology evidence="1">Multi-pass membrane protein</topology>
    </subcellularLocation>
</comment>
<dbReference type="GO" id="GO:0008519">
    <property type="term" value="F:ammonium channel activity"/>
    <property type="evidence" value="ECO:0007669"/>
    <property type="project" value="InterPro"/>
</dbReference>